<organism evidence="2 3">
    <name type="scientific">Paenibacillus phytorum</name>
    <dbReference type="NCBI Taxonomy" id="2654977"/>
    <lineage>
        <taxon>Bacteria</taxon>
        <taxon>Bacillati</taxon>
        <taxon>Bacillota</taxon>
        <taxon>Bacilli</taxon>
        <taxon>Bacillales</taxon>
        <taxon>Paenibacillaceae</taxon>
        <taxon>Paenibacillus</taxon>
    </lineage>
</organism>
<protein>
    <submittedName>
        <fullName evidence="2">Tyrosine-type recombinase/integrase</fullName>
    </submittedName>
</protein>
<evidence type="ECO:0000313" key="3">
    <source>
        <dbReference type="Proteomes" id="UP000616779"/>
    </source>
</evidence>
<proteinExistence type="predicted"/>
<evidence type="ECO:0000256" key="1">
    <source>
        <dbReference type="ARBA" id="ARBA00023172"/>
    </source>
</evidence>
<dbReference type="InterPro" id="IPR011010">
    <property type="entry name" value="DNA_brk_join_enz"/>
</dbReference>
<keyword evidence="1" id="KW-0233">DNA recombination</keyword>
<gene>
    <name evidence="2" type="ORF">GC098_14120</name>
</gene>
<name>A0ABX1XWA3_9BACL</name>
<comment type="caution">
    <text evidence="2">The sequence shown here is derived from an EMBL/GenBank/DDBJ whole genome shotgun (WGS) entry which is preliminary data.</text>
</comment>
<dbReference type="SUPFAM" id="SSF56349">
    <property type="entry name" value="DNA breaking-rejoining enzymes"/>
    <property type="match status" value="1"/>
</dbReference>
<evidence type="ECO:0000313" key="2">
    <source>
        <dbReference type="EMBL" id="NOU72549.1"/>
    </source>
</evidence>
<sequence length="553" mass="65700">MWTAKERKSENDIVLEIMSDEAFDFKFFESRAKGILEALQKDGLLIEGGFDENYLVCSNHLSPGRKIYFSFNECLKAGCNEKYTEVIKCWVIELLGEYYPSSVVPLYSDLLEALEITNGFHKENVDQFIDFFHYDLRSDNRKATIINAVCNFFDYSDFEAGEIYVPRLLEVRKKFKIKVSPRELPPSTEVLKFSYYLEKYFEELYDQNIGWVKKKIMYYPVLIWWKLTNIVPIRASEFCLIKRECVFSINDKYYLRLPREKKPKEKKNIQIIDTIEITCEMYSMIEEYLVATKQYGETATLISYRSLIWADRTEVRESFKNDHNYFSREALDNLVKRFYKEIIGAKYNIHIQADNRVSPNDTRHFAFCSLMMQGISPVEIARLGGHRTIRAQYHYSYHLEYWIDSEVFKLMNKFQHNAQIELNNNLSMNWFLPDEIKSKAYKPALSKIKKKLSVGYCTDEAQRCMTSECMLCDHWRIDPEELIEKIEVIQKRMSIRRNNVYELSAFLENLHRIIFSDVLERSNPKNYSEIKITVKQINDEINALAKMKFHSWR</sequence>
<dbReference type="EMBL" id="WHOA01000095">
    <property type="protein sequence ID" value="NOU72549.1"/>
    <property type="molecule type" value="Genomic_DNA"/>
</dbReference>
<dbReference type="Proteomes" id="UP000616779">
    <property type="component" value="Unassembled WGS sequence"/>
</dbReference>
<keyword evidence="3" id="KW-1185">Reference proteome</keyword>
<accession>A0ABX1XWA3</accession>
<dbReference type="RefSeq" id="WP_171643837.1">
    <property type="nucleotide sequence ID" value="NZ_WHOA01000095.1"/>
</dbReference>
<dbReference type="Gene3D" id="1.10.443.10">
    <property type="entry name" value="Intergrase catalytic core"/>
    <property type="match status" value="1"/>
</dbReference>
<reference evidence="2 3" key="1">
    <citation type="submission" date="2019-10" db="EMBL/GenBank/DDBJ databases">
        <title>Description of Paenibacillus terrestris sp. nov.</title>
        <authorList>
            <person name="Carlier A."/>
            <person name="Qi S."/>
        </authorList>
    </citation>
    <scope>NUCLEOTIDE SEQUENCE [LARGE SCALE GENOMIC DNA]</scope>
    <source>
        <strain evidence="2 3">LMG 31458</strain>
    </source>
</reference>
<dbReference type="InterPro" id="IPR013762">
    <property type="entry name" value="Integrase-like_cat_sf"/>
</dbReference>